<feature type="chain" id="PRO_5036723629" evidence="10">
    <location>
        <begin position="20"/>
        <end position="290"/>
    </location>
</feature>
<comment type="caution">
    <text evidence="12">The sequence shown here is derived from an EMBL/GenBank/DDBJ whole genome shotgun (WGS) entry which is preliminary data.</text>
</comment>
<evidence type="ECO:0000259" key="11">
    <source>
        <dbReference type="PROSITE" id="PS52015"/>
    </source>
</evidence>
<dbReference type="EMBL" id="WNXD01000002">
    <property type="protein sequence ID" value="MBB2146135.1"/>
    <property type="molecule type" value="Genomic_DNA"/>
</dbReference>
<dbReference type="InterPro" id="IPR051045">
    <property type="entry name" value="TonB-dependent_transducer"/>
</dbReference>
<dbReference type="RefSeq" id="WP_182922804.1">
    <property type="nucleotide sequence ID" value="NZ_WNXD01000002.1"/>
</dbReference>
<evidence type="ECO:0000256" key="2">
    <source>
        <dbReference type="ARBA" id="ARBA00006555"/>
    </source>
</evidence>
<keyword evidence="13" id="KW-1185">Reference proteome</keyword>
<evidence type="ECO:0000256" key="5">
    <source>
        <dbReference type="ARBA" id="ARBA00022519"/>
    </source>
</evidence>
<dbReference type="GO" id="GO:0030288">
    <property type="term" value="C:outer membrane-bounded periplasmic space"/>
    <property type="evidence" value="ECO:0007669"/>
    <property type="project" value="InterPro"/>
</dbReference>
<dbReference type="InterPro" id="IPR003538">
    <property type="entry name" value="TonB"/>
</dbReference>
<dbReference type="PRINTS" id="PR01374">
    <property type="entry name" value="TONBPROTEIN"/>
</dbReference>
<dbReference type="GO" id="GO:0055085">
    <property type="term" value="P:transmembrane transport"/>
    <property type="evidence" value="ECO:0007669"/>
    <property type="project" value="InterPro"/>
</dbReference>
<evidence type="ECO:0000256" key="4">
    <source>
        <dbReference type="ARBA" id="ARBA00022475"/>
    </source>
</evidence>
<keyword evidence="8" id="KW-1133">Transmembrane helix</keyword>
<proteinExistence type="inferred from homology"/>
<dbReference type="Pfam" id="PF07661">
    <property type="entry name" value="MORN_2"/>
    <property type="match status" value="4"/>
</dbReference>
<dbReference type="NCBIfam" id="TIGR01352">
    <property type="entry name" value="tonB_Cterm"/>
    <property type="match status" value="1"/>
</dbReference>
<dbReference type="GO" id="GO:0098797">
    <property type="term" value="C:plasma membrane protein complex"/>
    <property type="evidence" value="ECO:0007669"/>
    <property type="project" value="TreeGrafter"/>
</dbReference>
<dbReference type="InterPro" id="IPR006260">
    <property type="entry name" value="TonB/TolA_C"/>
</dbReference>
<keyword evidence="4" id="KW-1003">Cell membrane</keyword>
<dbReference type="PANTHER" id="PTHR33446">
    <property type="entry name" value="PROTEIN TONB-RELATED"/>
    <property type="match status" value="1"/>
</dbReference>
<keyword evidence="9" id="KW-0472">Membrane</keyword>
<dbReference type="GO" id="GO:0015891">
    <property type="term" value="P:siderophore transport"/>
    <property type="evidence" value="ECO:0007669"/>
    <property type="project" value="InterPro"/>
</dbReference>
<name>A0A923E0R4_9SPHI</name>
<dbReference type="Gene3D" id="3.30.1150.10">
    <property type="match status" value="1"/>
</dbReference>
<feature type="domain" description="TonB C-terminal" evidence="11">
    <location>
        <begin position="199"/>
        <end position="290"/>
    </location>
</feature>
<dbReference type="GO" id="GO:0015031">
    <property type="term" value="P:protein transport"/>
    <property type="evidence" value="ECO:0007669"/>
    <property type="project" value="UniProtKB-KW"/>
</dbReference>
<evidence type="ECO:0000256" key="1">
    <source>
        <dbReference type="ARBA" id="ARBA00004383"/>
    </source>
</evidence>
<feature type="signal peptide" evidence="10">
    <location>
        <begin position="1"/>
        <end position="19"/>
    </location>
</feature>
<dbReference type="InterPro" id="IPR037682">
    <property type="entry name" value="TonB_C"/>
</dbReference>
<dbReference type="Pfam" id="PF03544">
    <property type="entry name" value="TonB_C"/>
    <property type="match status" value="1"/>
</dbReference>
<dbReference type="GO" id="GO:0031992">
    <property type="term" value="F:energy transducer activity"/>
    <property type="evidence" value="ECO:0007669"/>
    <property type="project" value="InterPro"/>
</dbReference>
<keyword evidence="7" id="KW-0653">Protein transport</keyword>
<gene>
    <name evidence="12" type="ORF">GM921_11610</name>
</gene>
<comment type="similarity">
    <text evidence="2">Belongs to the TonB family.</text>
</comment>
<dbReference type="Gene3D" id="3.90.930.1">
    <property type="match status" value="1"/>
</dbReference>
<dbReference type="InterPro" id="IPR011652">
    <property type="entry name" value="MORN_2"/>
</dbReference>
<sequence length="290" mass="33487">MKKHVFLIALVFVCSCVFAQQDTTTVYSAPGYSKDPLRSKWKKTIEQKDSLWVVNFYDKKDILQEKISFADKKLEIRKGPYDFYDNGNLKEEGNYERGYQNGTWKKYYPNKQLAENANYTWGNLHGIFKSYWDNNQLKKEGKYFRGKKIGVWRLFYPDGKPALKERYTEQGELIDGVYFDKEGKSVNSISVIQPPSYPGGMQAFNRFLGKAIRYPANAVKNKIEGTVKLEFTVMKDGKIDDIKVKESPGAELSREAVKVLNASTNWISAKELGEPVNMRYMVPIKFSLHD</sequence>
<evidence type="ECO:0000313" key="13">
    <source>
        <dbReference type="Proteomes" id="UP000601055"/>
    </source>
</evidence>
<dbReference type="PANTHER" id="PTHR33446:SF2">
    <property type="entry name" value="PROTEIN TONB"/>
    <property type="match status" value="1"/>
</dbReference>
<keyword evidence="10" id="KW-0732">Signal</keyword>
<comment type="subcellular location">
    <subcellularLocation>
        <location evidence="1">Cell inner membrane</location>
        <topology evidence="1">Single-pass membrane protein</topology>
        <orientation evidence="1">Periplasmic side</orientation>
    </subcellularLocation>
</comment>
<evidence type="ECO:0000256" key="6">
    <source>
        <dbReference type="ARBA" id="ARBA00022692"/>
    </source>
</evidence>
<protein>
    <submittedName>
        <fullName evidence="12">TonB family protein</fullName>
    </submittedName>
</protein>
<accession>A0A923E0R4</accession>
<evidence type="ECO:0000256" key="7">
    <source>
        <dbReference type="ARBA" id="ARBA00022927"/>
    </source>
</evidence>
<dbReference type="SUPFAM" id="SSF82185">
    <property type="entry name" value="Histone H3 K4-specific methyltransferase SET7/9 N-terminal domain"/>
    <property type="match status" value="1"/>
</dbReference>
<dbReference type="Proteomes" id="UP000601055">
    <property type="component" value="Unassembled WGS sequence"/>
</dbReference>
<dbReference type="PROSITE" id="PS52015">
    <property type="entry name" value="TONB_CTD"/>
    <property type="match status" value="1"/>
</dbReference>
<keyword evidence="6" id="KW-0812">Transmembrane</keyword>
<organism evidence="12 13">
    <name type="scientific">Pedobacter planticolens</name>
    <dbReference type="NCBI Taxonomy" id="2679964"/>
    <lineage>
        <taxon>Bacteria</taxon>
        <taxon>Pseudomonadati</taxon>
        <taxon>Bacteroidota</taxon>
        <taxon>Sphingobacteriia</taxon>
        <taxon>Sphingobacteriales</taxon>
        <taxon>Sphingobacteriaceae</taxon>
        <taxon>Pedobacter</taxon>
    </lineage>
</organism>
<evidence type="ECO:0000256" key="10">
    <source>
        <dbReference type="SAM" id="SignalP"/>
    </source>
</evidence>
<evidence type="ECO:0000256" key="9">
    <source>
        <dbReference type="ARBA" id="ARBA00023136"/>
    </source>
</evidence>
<dbReference type="AlphaFoldDB" id="A0A923E0R4"/>
<evidence type="ECO:0000313" key="12">
    <source>
        <dbReference type="EMBL" id="MBB2146135.1"/>
    </source>
</evidence>
<evidence type="ECO:0000256" key="8">
    <source>
        <dbReference type="ARBA" id="ARBA00022989"/>
    </source>
</evidence>
<reference evidence="12" key="1">
    <citation type="submission" date="2019-11" db="EMBL/GenBank/DDBJ databases">
        <title>Description of Pedobacter sp. LMG 31464T.</title>
        <authorList>
            <person name="Carlier A."/>
            <person name="Qi S."/>
            <person name="Vandamme P."/>
        </authorList>
    </citation>
    <scope>NUCLEOTIDE SEQUENCE</scope>
    <source>
        <strain evidence="12">LMG 31464</strain>
    </source>
</reference>
<dbReference type="PROSITE" id="PS51257">
    <property type="entry name" value="PROKAR_LIPOPROTEIN"/>
    <property type="match status" value="1"/>
</dbReference>
<keyword evidence="5" id="KW-0997">Cell inner membrane</keyword>
<dbReference type="SUPFAM" id="SSF74653">
    <property type="entry name" value="TolA/TonB C-terminal domain"/>
    <property type="match status" value="1"/>
</dbReference>
<keyword evidence="3" id="KW-0813">Transport</keyword>
<evidence type="ECO:0000256" key="3">
    <source>
        <dbReference type="ARBA" id="ARBA00022448"/>
    </source>
</evidence>